<accession>C8X6P2</accession>
<gene>
    <name evidence="1" type="ordered locus">Namu_4511</name>
</gene>
<evidence type="ECO:0000313" key="2">
    <source>
        <dbReference type="Proteomes" id="UP000002218"/>
    </source>
</evidence>
<evidence type="ECO:0008006" key="3">
    <source>
        <dbReference type="Google" id="ProtNLM"/>
    </source>
</evidence>
<name>C8X6P2_NAKMY</name>
<reference evidence="2" key="1">
    <citation type="submission" date="2009-09" db="EMBL/GenBank/DDBJ databases">
        <title>The complete genome of Nakamurella multipartita DSM 44233.</title>
        <authorList>
            <consortium name="US DOE Joint Genome Institute (JGI-PGF)"/>
            <person name="Lucas S."/>
            <person name="Copeland A."/>
            <person name="Lapidus A."/>
            <person name="Glavina del Rio T."/>
            <person name="Dalin E."/>
            <person name="Tice H."/>
            <person name="Bruce D."/>
            <person name="Goodwin L."/>
            <person name="Pitluck S."/>
            <person name="Kyrpides N."/>
            <person name="Mavromatis K."/>
            <person name="Ivanova N."/>
            <person name="Ovchinnikova G."/>
            <person name="Sims D."/>
            <person name="Meincke L."/>
            <person name="Brettin T."/>
            <person name="Detter J.C."/>
            <person name="Han C."/>
            <person name="Larimer F."/>
            <person name="Land M."/>
            <person name="Hauser L."/>
            <person name="Markowitz V."/>
            <person name="Cheng J.-F."/>
            <person name="Hugenholtz P."/>
            <person name="Woyke T."/>
            <person name="Wu D."/>
            <person name="Klenk H.-P."/>
            <person name="Eisen J.A."/>
        </authorList>
    </citation>
    <scope>NUCLEOTIDE SEQUENCE [LARGE SCALE GENOMIC DNA]</scope>
    <source>
        <strain evidence="2">ATCC 700099 / DSM 44233 / CIP 104796 / JCM 9543 / NBRC 105858 / Y-104</strain>
    </source>
</reference>
<dbReference type="AlphaFoldDB" id="C8X6P2"/>
<dbReference type="InParanoid" id="C8X6P2"/>
<reference evidence="1 2" key="2">
    <citation type="journal article" date="2010" name="Stand. Genomic Sci.">
        <title>Complete genome sequence of Nakamurella multipartita type strain (Y-104).</title>
        <authorList>
            <person name="Tice H."/>
            <person name="Mayilraj S."/>
            <person name="Sims D."/>
            <person name="Lapidus A."/>
            <person name="Nolan M."/>
            <person name="Lucas S."/>
            <person name="Glavina Del Rio T."/>
            <person name="Copeland A."/>
            <person name="Cheng J.F."/>
            <person name="Meincke L."/>
            <person name="Bruce D."/>
            <person name="Goodwin L."/>
            <person name="Pitluck S."/>
            <person name="Ivanova N."/>
            <person name="Mavromatis K."/>
            <person name="Ovchinnikova G."/>
            <person name="Pati A."/>
            <person name="Chen A."/>
            <person name="Palaniappan K."/>
            <person name="Land M."/>
            <person name="Hauser L."/>
            <person name="Chang Y.J."/>
            <person name="Jeffries C.D."/>
            <person name="Detter J.C."/>
            <person name="Brettin T."/>
            <person name="Rohde M."/>
            <person name="Goker M."/>
            <person name="Bristow J."/>
            <person name="Eisen J.A."/>
            <person name="Markowitz V."/>
            <person name="Hugenholtz P."/>
            <person name="Kyrpides N.C."/>
            <person name="Klenk H.P."/>
            <person name="Chen F."/>
        </authorList>
    </citation>
    <scope>NUCLEOTIDE SEQUENCE [LARGE SCALE GENOMIC DNA]</scope>
    <source>
        <strain evidence="2">ATCC 700099 / DSM 44233 / CIP 104796 / JCM 9543 / NBRC 105858 / Y-104</strain>
    </source>
</reference>
<dbReference type="Proteomes" id="UP000002218">
    <property type="component" value="Chromosome"/>
</dbReference>
<proteinExistence type="predicted"/>
<sequence>MVNTAVSEWLAMQAHPRVRFVTLETGERRAALVDGPQVWTVAEAWLDHPPADRDAARLGEVLGLSPVSTEAALAYWADHRPEIDGIIERHRTAQDEALAAWEQRQPPAPG</sequence>
<dbReference type="HOGENOM" id="CLU_2168245_0_0_11"/>
<dbReference type="KEGG" id="nml:Namu_4511"/>
<evidence type="ECO:0000313" key="1">
    <source>
        <dbReference type="EMBL" id="ACV80790.1"/>
    </source>
</evidence>
<protein>
    <recommendedName>
        <fullName evidence="3">DUF433 domain-containing protein</fullName>
    </recommendedName>
</protein>
<dbReference type="EMBL" id="CP001737">
    <property type="protein sequence ID" value="ACV80790.1"/>
    <property type="molecule type" value="Genomic_DNA"/>
</dbReference>
<organism evidence="1 2">
    <name type="scientific">Nakamurella multipartita (strain ATCC 700099 / DSM 44233 / CIP 104796 / JCM 9543 / NBRC 105858 / Y-104)</name>
    <name type="common">Microsphaera multipartita</name>
    <dbReference type="NCBI Taxonomy" id="479431"/>
    <lineage>
        <taxon>Bacteria</taxon>
        <taxon>Bacillati</taxon>
        <taxon>Actinomycetota</taxon>
        <taxon>Actinomycetes</taxon>
        <taxon>Nakamurellales</taxon>
        <taxon>Nakamurellaceae</taxon>
        <taxon>Nakamurella</taxon>
    </lineage>
</organism>
<keyword evidence="2" id="KW-1185">Reference proteome</keyword>